<dbReference type="Proteomes" id="UP000242258">
    <property type="component" value="Unassembled WGS sequence"/>
</dbReference>
<comment type="caution">
    <text evidence="1">The sequence shown here is derived from an EMBL/GenBank/DDBJ whole genome shotgun (WGS) entry which is preliminary data.</text>
</comment>
<protein>
    <submittedName>
        <fullName evidence="1">Uncharacterized protein</fullName>
    </submittedName>
</protein>
<evidence type="ECO:0000313" key="2">
    <source>
        <dbReference type="Proteomes" id="UP000242258"/>
    </source>
</evidence>
<gene>
    <name evidence="1" type="ORF">BI198_02255</name>
</gene>
<reference evidence="2" key="1">
    <citation type="submission" date="2016-09" db="EMBL/GenBank/DDBJ databases">
        <authorList>
            <person name="Wan X."/>
            <person name="Hou S."/>
        </authorList>
    </citation>
    <scope>NUCLEOTIDE SEQUENCE [LARGE SCALE GENOMIC DNA]</scope>
    <source>
        <strain evidence="2">KH87</strain>
    </source>
</reference>
<keyword evidence="2" id="KW-1185">Reference proteome</keyword>
<dbReference type="STRING" id="1628148.BI198_02255"/>
<evidence type="ECO:0000313" key="1">
    <source>
        <dbReference type="EMBL" id="OEY68521.1"/>
    </source>
</evidence>
<dbReference type="EMBL" id="MKEK01000001">
    <property type="protein sequence ID" value="OEY68521.1"/>
    <property type="molecule type" value="Genomic_DNA"/>
</dbReference>
<dbReference type="AlphaFoldDB" id="A0A1E7Q315"/>
<organism evidence="1 2">
    <name type="scientific">Rheinheimera salexigens</name>
    <dbReference type="NCBI Taxonomy" id="1628148"/>
    <lineage>
        <taxon>Bacteria</taxon>
        <taxon>Pseudomonadati</taxon>
        <taxon>Pseudomonadota</taxon>
        <taxon>Gammaproteobacteria</taxon>
        <taxon>Chromatiales</taxon>
        <taxon>Chromatiaceae</taxon>
        <taxon>Rheinheimera</taxon>
    </lineage>
</organism>
<accession>A0A1E7Q315</accession>
<name>A0A1E7Q315_9GAMM</name>
<sequence>MVKVMYDHRIGGGEELVGHEKEVSTHQDVCQIIDNYPWAAELAWFKKLGIGGGFNFLLGDENSQYAHYQFVPIDADVGFLTLSVVLKPGVFKLFGRKSVSKDFDMVSIAEAKVKLNDLFTSSIATLYNRYQR</sequence>
<proteinExistence type="predicted"/>